<dbReference type="SMART" id="SM00804">
    <property type="entry name" value="TAP_C"/>
    <property type="match status" value="1"/>
</dbReference>
<evidence type="ECO:0000313" key="14">
    <source>
        <dbReference type="EMBL" id="CCC10195.1"/>
    </source>
</evidence>
<keyword evidence="4" id="KW-0963">Cytoplasm</keyword>
<dbReference type="FunCoup" id="F7VXF3">
    <property type="interactions" value="457"/>
</dbReference>
<dbReference type="InterPro" id="IPR018222">
    <property type="entry name" value="Nuclear_transport_factor_2_euk"/>
</dbReference>
<dbReference type="OrthoDB" id="25872at2759"/>
<dbReference type="VEuPathDB" id="FungiDB:SMAC_02773"/>
<sequence length="674" mass="73431">MAPPTGPRAGTGRAPPRGPRATGGGSGGGIQKRRANPRTDRDGDVSMDTPAGGSGRGGSASGGRGRGSKDARGGRGAVNSRTSSRVVQNLQNYVSGGPVGKTQSKNMATLKIHGMSNSKATGNPDGGLRSLLTFLERKASKDKPITIGKVYSPIYGPPQARDICNYDKRIVDGDYVWITVRKDDAPEILRLNGFTYAGAPLTITETSERMPRPEDKISKAAEETKQKLTSVLARRYNPELKLLDLSSLGTDAILSSMGTFNSKDLAEKAFKVLVVLASQQYKTASEKREGIQAVSLASNGLNDVVQVFDLAKSLPDIKRLDLSSNNLDSLSKIAKWQHRFQHLEELHLTGNPITTQPDFVAELIKWFPSLQNINGQIVRSPEEVAVALKGMHPTPLPQFPSNLRDGEANVASIFVQVFFPMFDTDRARLAAEFYDDDSWFSIQAIANSGRNLPWKTYLKYSRNVHKLGEKNPATVQRLFTGGNLIADMWKALPSTRHPSMENPGAWLIDCHTFPNLADPTGHGFATGLLITVNGQFEESDTTENLYGKRTFTRTFILGPSKPSNPPPVHPYRVISDQLTLHDWTPAELPAVQAPVINQVPQAPVANAMPPAGPVILDDVTKNQLIQEVMKRTGMTAEYSELCLSGTANWNFELALKSFEEQRANLPPTAFINAV</sequence>
<feature type="region of interest" description="Disordered" evidence="11">
    <location>
        <begin position="1"/>
        <end position="102"/>
    </location>
</feature>
<keyword evidence="5" id="KW-0433">Leucine-rich repeat</keyword>
<dbReference type="InterPro" id="IPR001611">
    <property type="entry name" value="Leu-rich_rpt"/>
</dbReference>
<keyword evidence="8" id="KW-0539">Nucleus</keyword>
<dbReference type="PROSITE" id="PS51281">
    <property type="entry name" value="TAP_C"/>
    <property type="match status" value="1"/>
</dbReference>
<dbReference type="InterPro" id="IPR009060">
    <property type="entry name" value="UBA-like_sf"/>
</dbReference>
<keyword evidence="3" id="KW-0813">Transport</keyword>
<evidence type="ECO:0000256" key="5">
    <source>
        <dbReference type="ARBA" id="ARBA00022614"/>
    </source>
</evidence>
<dbReference type="GO" id="GO:0016973">
    <property type="term" value="P:poly(A)+ mRNA export from nucleus"/>
    <property type="evidence" value="ECO:0007669"/>
    <property type="project" value="TreeGrafter"/>
</dbReference>
<dbReference type="AlphaFoldDB" id="F7VXF3"/>
<feature type="compositionally biased region" description="Polar residues" evidence="11">
    <location>
        <begin position="79"/>
        <end position="94"/>
    </location>
</feature>
<dbReference type="Proteomes" id="UP000001881">
    <property type="component" value="Unassembled WGS sequence"/>
</dbReference>
<evidence type="ECO:0000256" key="9">
    <source>
        <dbReference type="ARBA" id="ARBA00055253"/>
    </source>
</evidence>
<keyword evidence="6" id="KW-0677">Repeat</keyword>
<keyword evidence="7" id="KW-0509">mRNA transport</keyword>
<dbReference type="SUPFAM" id="SSF54427">
    <property type="entry name" value="NTF2-like"/>
    <property type="match status" value="1"/>
</dbReference>
<dbReference type="CDD" id="cd14342">
    <property type="entry name" value="UBA_TAP-C"/>
    <property type="match status" value="1"/>
</dbReference>
<feature type="domain" description="TAP-C" evidence="13">
    <location>
        <begin position="619"/>
        <end position="673"/>
    </location>
</feature>
<proteinExistence type="inferred from homology"/>
<dbReference type="InterPro" id="IPR030217">
    <property type="entry name" value="NXF_fam"/>
</dbReference>
<evidence type="ECO:0000256" key="3">
    <source>
        <dbReference type="ARBA" id="ARBA00022448"/>
    </source>
</evidence>
<gene>
    <name evidence="14" type="ORF">SMAC_02773</name>
</gene>
<evidence type="ECO:0000256" key="2">
    <source>
        <dbReference type="ARBA" id="ARBA00009285"/>
    </source>
</evidence>
<organism evidence="14 15">
    <name type="scientific">Sordaria macrospora (strain ATCC MYA-333 / DSM 997 / K(L3346) / K-hell)</name>
    <dbReference type="NCBI Taxonomy" id="771870"/>
    <lineage>
        <taxon>Eukaryota</taxon>
        <taxon>Fungi</taxon>
        <taxon>Dikarya</taxon>
        <taxon>Ascomycota</taxon>
        <taxon>Pezizomycotina</taxon>
        <taxon>Sordariomycetes</taxon>
        <taxon>Sordariomycetidae</taxon>
        <taxon>Sordariales</taxon>
        <taxon>Sordariaceae</taxon>
        <taxon>Sordaria</taxon>
    </lineage>
</organism>
<dbReference type="SUPFAM" id="SSF52058">
    <property type="entry name" value="L domain-like"/>
    <property type="match status" value="1"/>
</dbReference>
<evidence type="ECO:0000256" key="4">
    <source>
        <dbReference type="ARBA" id="ARBA00022490"/>
    </source>
</evidence>
<evidence type="ECO:0000256" key="8">
    <source>
        <dbReference type="ARBA" id="ARBA00023242"/>
    </source>
</evidence>
<evidence type="ECO:0000256" key="7">
    <source>
        <dbReference type="ARBA" id="ARBA00022816"/>
    </source>
</evidence>
<dbReference type="PANTHER" id="PTHR10662:SF22">
    <property type="entry name" value="NUCLEAR RNA EXPORT FACTOR 1"/>
    <property type="match status" value="1"/>
</dbReference>
<dbReference type="Gene3D" id="3.10.450.50">
    <property type="match status" value="1"/>
</dbReference>
<feature type="domain" description="NTF2" evidence="12">
    <location>
        <begin position="410"/>
        <end position="580"/>
    </location>
</feature>
<dbReference type="InterPro" id="IPR002075">
    <property type="entry name" value="NTF2_dom"/>
</dbReference>
<dbReference type="Gene3D" id="3.80.10.10">
    <property type="entry name" value="Ribonuclease Inhibitor"/>
    <property type="match status" value="1"/>
</dbReference>
<feature type="compositionally biased region" description="Gly residues" evidence="11">
    <location>
        <begin position="52"/>
        <end position="65"/>
    </location>
</feature>
<dbReference type="FunFam" id="1.10.8.10:FF:000018">
    <property type="entry name" value="Nuclear RNA export factor 1"/>
    <property type="match status" value="1"/>
</dbReference>
<comment type="caution">
    <text evidence="14">The sequence shown here is derived from an EMBL/GenBank/DDBJ whole genome shotgun (WGS) entry which is preliminary data.</text>
</comment>
<dbReference type="Pfam" id="PF22602">
    <property type="entry name" value="NXF_NTF2"/>
    <property type="match status" value="1"/>
</dbReference>
<dbReference type="PROSITE" id="PS50177">
    <property type="entry name" value="NTF2_DOMAIN"/>
    <property type="match status" value="1"/>
</dbReference>
<dbReference type="GO" id="GO:0003723">
    <property type="term" value="F:RNA binding"/>
    <property type="evidence" value="ECO:0007669"/>
    <property type="project" value="TreeGrafter"/>
</dbReference>
<dbReference type="STRING" id="771870.F7VXF3"/>
<dbReference type="InterPro" id="IPR032710">
    <property type="entry name" value="NTF2-like_dom_sf"/>
</dbReference>
<comment type="similarity">
    <text evidence="2">Belongs to the NXF family.</text>
</comment>
<evidence type="ECO:0000256" key="6">
    <source>
        <dbReference type="ARBA" id="ARBA00022737"/>
    </source>
</evidence>
<dbReference type="InParanoid" id="F7VXF3"/>
<dbReference type="PANTHER" id="PTHR10662">
    <property type="entry name" value="NUCLEAR RNA EXPORT FACTOR"/>
    <property type="match status" value="1"/>
</dbReference>
<dbReference type="Pfam" id="PF03943">
    <property type="entry name" value="TAP_C"/>
    <property type="match status" value="1"/>
</dbReference>
<evidence type="ECO:0000256" key="11">
    <source>
        <dbReference type="SAM" id="MobiDB-lite"/>
    </source>
</evidence>
<dbReference type="SUPFAM" id="SSF46934">
    <property type="entry name" value="UBA-like"/>
    <property type="match status" value="1"/>
</dbReference>
<dbReference type="HOGENOM" id="CLU_024991_1_0_1"/>
<protein>
    <recommendedName>
        <fullName evidence="10">mRNA export factor MEX67</fullName>
    </recommendedName>
</protein>
<feature type="compositionally biased region" description="Gly residues" evidence="11">
    <location>
        <begin position="21"/>
        <end position="30"/>
    </location>
</feature>
<evidence type="ECO:0000256" key="10">
    <source>
        <dbReference type="ARBA" id="ARBA00069694"/>
    </source>
</evidence>
<dbReference type="FunFam" id="3.80.10.10:FF:000296">
    <property type="entry name" value="mRNA export factor MEX67"/>
    <property type="match status" value="1"/>
</dbReference>
<evidence type="ECO:0000259" key="13">
    <source>
        <dbReference type="PROSITE" id="PS51281"/>
    </source>
</evidence>
<dbReference type="Gene3D" id="1.10.8.10">
    <property type="entry name" value="DNA helicase RuvA subunit, C-terminal domain"/>
    <property type="match status" value="1"/>
</dbReference>
<accession>F7VXF3</accession>
<reference evidence="14 15" key="1">
    <citation type="journal article" date="2010" name="PLoS Genet.">
        <title>De novo assembly of a 40 Mb eukaryotic genome from short sequence reads: Sordaria macrospora, a model organism for fungal morphogenesis.</title>
        <authorList>
            <person name="Nowrousian M."/>
            <person name="Stajich J."/>
            <person name="Chu M."/>
            <person name="Engh I."/>
            <person name="Espagne E."/>
            <person name="Halliday K."/>
            <person name="Kamerewerd J."/>
            <person name="Kempken F."/>
            <person name="Knab B."/>
            <person name="Kuo H.C."/>
            <person name="Osiewacz H.D."/>
            <person name="Poeggeler S."/>
            <person name="Read N."/>
            <person name="Seiler S."/>
            <person name="Smith K."/>
            <person name="Zickler D."/>
            <person name="Kueck U."/>
            <person name="Freitag M."/>
        </authorList>
    </citation>
    <scope>NUCLEOTIDE SEQUENCE [LARGE SCALE GENOMIC DNA]</scope>
    <source>
        <strain evidence="15">ATCC MYA-333 / DSM 997 / K(L3346) / K-hell</strain>
        <tissue evidence="14">Mycelium</tissue>
    </source>
</reference>
<dbReference type="OMA" id="YGGHEAW"/>
<keyword evidence="15" id="KW-1185">Reference proteome</keyword>
<dbReference type="eggNOG" id="KOG3763">
    <property type="taxonomic scope" value="Eukaryota"/>
</dbReference>
<name>F7VXF3_SORMK</name>
<dbReference type="PROSITE" id="PS51450">
    <property type="entry name" value="LRR"/>
    <property type="match status" value="1"/>
</dbReference>
<evidence type="ECO:0000259" key="12">
    <source>
        <dbReference type="PROSITE" id="PS50177"/>
    </source>
</evidence>
<dbReference type="InterPro" id="IPR032675">
    <property type="entry name" value="LRR_dom_sf"/>
</dbReference>
<dbReference type="GO" id="GO:0042272">
    <property type="term" value="C:nuclear RNA export factor complex"/>
    <property type="evidence" value="ECO:0007669"/>
    <property type="project" value="UniProtKB-ARBA"/>
</dbReference>
<evidence type="ECO:0000256" key="1">
    <source>
        <dbReference type="ARBA" id="ARBA00004123"/>
    </source>
</evidence>
<comment type="subcellular location">
    <subcellularLocation>
        <location evidence="1">Nucleus</location>
    </subcellularLocation>
</comment>
<comment type="function">
    <text evidence="9">Involved in the export of mRNA from the nucleus to the cytoplasm.</text>
</comment>
<evidence type="ECO:0000313" key="15">
    <source>
        <dbReference type="Proteomes" id="UP000001881"/>
    </source>
</evidence>
<dbReference type="EMBL" id="CABT02000012">
    <property type="protein sequence ID" value="CCC10195.1"/>
    <property type="molecule type" value="Genomic_DNA"/>
</dbReference>
<dbReference type="InterPro" id="IPR005637">
    <property type="entry name" value="TAP_C_dom"/>
</dbReference>